<proteinExistence type="predicted"/>
<evidence type="ECO:0000313" key="1">
    <source>
        <dbReference type="EMBL" id="GAC59321.1"/>
    </source>
</evidence>
<protein>
    <submittedName>
        <fullName evidence="1">Uncharacterized protein</fullName>
    </submittedName>
</protein>
<dbReference type="EMBL" id="BANU01000001">
    <property type="protein sequence ID" value="GAC59321.1"/>
    <property type="molecule type" value="Genomic_DNA"/>
</dbReference>
<accession>L7LEZ8</accession>
<sequence>MKKKITIRKDRSSGQWTARVCQVNSLGEQYLVSRAVGPSFVRLVEFLAASYECEGGAE</sequence>
<dbReference type="RefSeq" id="WP_006894508.1">
    <property type="nucleotide sequence ID" value="NZ_BANU01000001.1"/>
</dbReference>
<gene>
    <name evidence="1" type="ORF">GSI01S_01_02870</name>
</gene>
<dbReference type="Proteomes" id="UP000035083">
    <property type="component" value="Unassembled WGS sequence"/>
</dbReference>
<name>L7LEZ8_9ACTN</name>
<organism evidence="1 2">
    <name type="scientific">Gordonia sihwensis NBRC 108236</name>
    <dbReference type="NCBI Taxonomy" id="1223544"/>
    <lineage>
        <taxon>Bacteria</taxon>
        <taxon>Bacillati</taxon>
        <taxon>Actinomycetota</taxon>
        <taxon>Actinomycetes</taxon>
        <taxon>Mycobacteriales</taxon>
        <taxon>Gordoniaceae</taxon>
        <taxon>Gordonia</taxon>
    </lineage>
</organism>
<keyword evidence="2" id="KW-1185">Reference proteome</keyword>
<dbReference type="AlphaFoldDB" id="L7LEZ8"/>
<reference evidence="1 2" key="1">
    <citation type="submission" date="2012-12" db="EMBL/GenBank/DDBJ databases">
        <title>Whole genome shotgun sequence of Gordonia sihwensis NBRC 108236.</title>
        <authorList>
            <person name="Yoshida I."/>
            <person name="Hosoyama A."/>
            <person name="Tsuchikane K."/>
            <person name="Ando Y."/>
            <person name="Baba S."/>
            <person name="Ohji S."/>
            <person name="Hamada M."/>
            <person name="Tamura T."/>
            <person name="Yamazoe A."/>
            <person name="Yamazaki S."/>
            <person name="Fujita N."/>
        </authorList>
    </citation>
    <scope>NUCLEOTIDE SEQUENCE [LARGE SCALE GENOMIC DNA]</scope>
    <source>
        <strain evidence="1 2">NBRC 108236</strain>
    </source>
</reference>
<comment type="caution">
    <text evidence="1">The sequence shown here is derived from an EMBL/GenBank/DDBJ whole genome shotgun (WGS) entry which is preliminary data.</text>
</comment>
<evidence type="ECO:0000313" key="2">
    <source>
        <dbReference type="Proteomes" id="UP000035083"/>
    </source>
</evidence>